<evidence type="ECO:0000313" key="3">
    <source>
        <dbReference type="Proteomes" id="UP000293195"/>
    </source>
</evidence>
<dbReference type="Proteomes" id="UP000293195">
    <property type="component" value="Unassembled WGS sequence"/>
</dbReference>
<sequence length="546" mass="61560">MTKRKRISEKRPMTASVSPKRPRTNSQERLLSRFFEPLVLLYTLGPTRRDHVHFATPSQESIARLPLLDLRRIFLSELAYMCDYDKGGETVTAIGLQSTPQKHIFWIASNAGPKTKMIEFLRLLLTQVVDASTSLDTADHAARLALQCIAFAIPRIRKYRSHLEPLLQKSVSYLARTKQVVEPGLLKWLQEWEHTNSLLDLCRSAHASRKSNFMRVLGRLSAEPAYGSSRDAIHTVFGMIRHYIGRLGYHFRAADTLVSCAPSLLYLLHDYEVCSVPAPAKSAMPPPDQLTRLDKVLKRMLPANCPELELYQQALTDMEARHQLFSRFMDNYARPGRTSCVHAEIQVLEHFYAQDIHFAYDDPYVACGKPACYCCLLYFRHHPKQVVEPVSHNKIYLNWRPPDLSAPVGSLSANHQRDILNAMNKEIRKEALQQLHGKTARTAWHPDSLTGVTSSEQAEQFVEEASDSLGIPAENLVKHRLIKHLHAWEPSGISPVHAVVEEGSRIESLEGAFDDVITDGTSQSLQPPPEDLVSDSGDSVGILLGR</sequence>
<organism evidence="2 3">
    <name type="scientific">Alternaria tenuissima</name>
    <dbReference type="NCBI Taxonomy" id="119927"/>
    <lineage>
        <taxon>Eukaryota</taxon>
        <taxon>Fungi</taxon>
        <taxon>Dikarya</taxon>
        <taxon>Ascomycota</taxon>
        <taxon>Pezizomycotina</taxon>
        <taxon>Dothideomycetes</taxon>
        <taxon>Pleosporomycetidae</taxon>
        <taxon>Pleosporales</taxon>
        <taxon>Pleosporineae</taxon>
        <taxon>Pleosporaceae</taxon>
        <taxon>Alternaria</taxon>
        <taxon>Alternaria sect. Alternaria</taxon>
        <taxon>Alternaria alternata complex</taxon>
    </lineage>
</organism>
<proteinExistence type="predicted"/>
<name>A0ABY0FSK7_9PLEO</name>
<comment type="caution">
    <text evidence="2">The sequence shown here is derived from an EMBL/GenBank/DDBJ whole genome shotgun (WGS) entry which is preliminary data.</text>
</comment>
<evidence type="ECO:0000256" key="1">
    <source>
        <dbReference type="SAM" id="MobiDB-lite"/>
    </source>
</evidence>
<dbReference type="Pfam" id="PF14441">
    <property type="entry name" value="OTT_1508_deam"/>
    <property type="match status" value="1"/>
</dbReference>
<accession>A0ABY0FSK7</accession>
<dbReference type="PANTHER" id="PTHR42037">
    <property type="match status" value="1"/>
</dbReference>
<protein>
    <submittedName>
        <fullName evidence="2">Uncharacterized protein</fullName>
    </submittedName>
</protein>
<feature type="region of interest" description="Disordered" evidence="1">
    <location>
        <begin position="518"/>
        <end position="538"/>
    </location>
</feature>
<keyword evidence="3" id="KW-1185">Reference proteome</keyword>
<gene>
    <name evidence="2" type="ORF">AA0119_g12844</name>
</gene>
<feature type="region of interest" description="Disordered" evidence="1">
    <location>
        <begin position="1"/>
        <end position="26"/>
    </location>
</feature>
<dbReference type="PANTHER" id="PTHR42037:SF1">
    <property type="match status" value="1"/>
</dbReference>
<dbReference type="EMBL" id="PDXF01000141">
    <property type="protein sequence ID" value="RYN86489.1"/>
    <property type="molecule type" value="Genomic_DNA"/>
</dbReference>
<reference evidence="3" key="1">
    <citation type="journal article" date="2019" name="bioRxiv">
        <title>Genomics, evolutionary history and diagnostics of the Alternaria alternata species group including apple and Asian pear pathotypes.</title>
        <authorList>
            <person name="Armitage A.D."/>
            <person name="Cockerton H.M."/>
            <person name="Sreenivasaprasad S."/>
            <person name="Woodhall J.W."/>
            <person name="Lane C.R."/>
            <person name="Harrison R.J."/>
            <person name="Clarkson J.P."/>
        </authorList>
    </citation>
    <scope>NUCLEOTIDE SEQUENCE [LARGE SCALE GENOMIC DNA]</scope>
    <source>
        <strain evidence="3">FERA 635</strain>
    </source>
</reference>
<evidence type="ECO:0000313" key="2">
    <source>
        <dbReference type="EMBL" id="RYN86489.1"/>
    </source>
</evidence>
<dbReference type="InterPro" id="IPR027796">
    <property type="entry name" value="OTT_1508_deam-like"/>
</dbReference>